<evidence type="ECO:0000313" key="2">
    <source>
        <dbReference type="EMBL" id="GAA4382095.1"/>
    </source>
</evidence>
<dbReference type="Proteomes" id="UP001500454">
    <property type="component" value="Unassembled WGS sequence"/>
</dbReference>
<accession>A0ABP8IZH6</accession>
<comment type="caution">
    <text evidence="2">The sequence shown here is derived from an EMBL/GenBank/DDBJ whole genome shotgun (WGS) entry which is preliminary data.</text>
</comment>
<feature type="region of interest" description="Disordered" evidence="1">
    <location>
        <begin position="45"/>
        <end position="85"/>
    </location>
</feature>
<protein>
    <submittedName>
        <fullName evidence="2">Uncharacterized protein</fullName>
    </submittedName>
</protein>
<reference evidence="3" key="1">
    <citation type="journal article" date="2019" name="Int. J. Syst. Evol. Microbiol.">
        <title>The Global Catalogue of Microorganisms (GCM) 10K type strain sequencing project: providing services to taxonomists for standard genome sequencing and annotation.</title>
        <authorList>
            <consortium name="The Broad Institute Genomics Platform"/>
            <consortium name="The Broad Institute Genome Sequencing Center for Infectious Disease"/>
            <person name="Wu L."/>
            <person name="Ma J."/>
        </authorList>
    </citation>
    <scope>NUCLEOTIDE SEQUENCE [LARGE SCALE GENOMIC DNA]</scope>
    <source>
        <strain evidence="3">JCM 17924</strain>
    </source>
</reference>
<evidence type="ECO:0000313" key="3">
    <source>
        <dbReference type="Proteomes" id="UP001500454"/>
    </source>
</evidence>
<name>A0ABP8IZH6_9BACT</name>
<gene>
    <name evidence="2" type="ORF">GCM10023186_22120</name>
</gene>
<sequence>MELLEACVRAAEWKGWAGAWVLGGRTGGLRCGGFVGEVTQVAREAARGSAKGWEGRDQRKRCEARERSGPLDSPTPARSKAEGRG</sequence>
<organism evidence="2 3">
    <name type="scientific">Hymenobacter koreensis</name>
    <dbReference type="NCBI Taxonomy" id="1084523"/>
    <lineage>
        <taxon>Bacteria</taxon>
        <taxon>Pseudomonadati</taxon>
        <taxon>Bacteroidota</taxon>
        <taxon>Cytophagia</taxon>
        <taxon>Cytophagales</taxon>
        <taxon>Hymenobacteraceae</taxon>
        <taxon>Hymenobacter</taxon>
    </lineage>
</organism>
<evidence type="ECO:0000256" key="1">
    <source>
        <dbReference type="SAM" id="MobiDB-lite"/>
    </source>
</evidence>
<proteinExistence type="predicted"/>
<keyword evidence="3" id="KW-1185">Reference proteome</keyword>
<feature type="compositionally biased region" description="Basic and acidic residues" evidence="1">
    <location>
        <begin position="53"/>
        <end position="69"/>
    </location>
</feature>
<dbReference type="EMBL" id="BAABHA010000004">
    <property type="protein sequence ID" value="GAA4382095.1"/>
    <property type="molecule type" value="Genomic_DNA"/>
</dbReference>